<protein>
    <recommendedName>
        <fullName evidence="5">DUF5673 domain-containing protein</fullName>
    </recommendedName>
</protein>
<sequence>MKEKDTLKNLADLITGEKALREKEEKLKEEKKRAKEEQDDKRRKKIIEGKIQIEEDPVQMKEVVQNIKLFQWEAPERYQIKLNSKGFMVILAVSLAFIVLLAILGKYFLIAAIISILFVLYAAGTTKPFDVKHKITKRGIDTANKLYEWYMLDSFYFAEKEKYYTLIVNTKLNFPRVLIMLVHKKDKDAIFVILQKYLLYEDIKKQNRIDEVTYGKYIPLEKV</sequence>
<reference evidence="3 4" key="1">
    <citation type="journal article" date="2020" name="Biotechnol. Biofuels">
        <title>New insights from the biogas microbiome by comprehensive genome-resolved metagenomics of nearly 1600 species originating from multiple anaerobic digesters.</title>
        <authorList>
            <person name="Campanaro S."/>
            <person name="Treu L."/>
            <person name="Rodriguez-R L.M."/>
            <person name="Kovalovszki A."/>
            <person name="Ziels R.M."/>
            <person name="Maus I."/>
            <person name="Zhu X."/>
            <person name="Kougias P.G."/>
            <person name="Basile A."/>
            <person name="Luo G."/>
            <person name="Schluter A."/>
            <person name="Konstantinidis K.T."/>
            <person name="Angelidaki I."/>
        </authorList>
    </citation>
    <scope>NUCLEOTIDE SEQUENCE [LARGE SCALE GENOMIC DNA]</scope>
    <source>
        <strain evidence="3">AS05jafATM_89</strain>
    </source>
</reference>
<keyword evidence="2" id="KW-0812">Transmembrane</keyword>
<feature type="coiled-coil region" evidence="1">
    <location>
        <begin position="10"/>
        <end position="44"/>
    </location>
</feature>
<feature type="transmembrane region" description="Helical" evidence="2">
    <location>
        <begin position="86"/>
        <end position="104"/>
    </location>
</feature>
<organism evidence="3 4">
    <name type="scientific">Candidatus Dojkabacteria bacterium</name>
    <dbReference type="NCBI Taxonomy" id="2099670"/>
    <lineage>
        <taxon>Bacteria</taxon>
        <taxon>Candidatus Dojkabacteria</taxon>
    </lineage>
</organism>
<evidence type="ECO:0000313" key="4">
    <source>
        <dbReference type="Proteomes" id="UP000576550"/>
    </source>
</evidence>
<keyword evidence="2" id="KW-0472">Membrane</keyword>
<keyword evidence="2" id="KW-1133">Transmembrane helix</keyword>
<evidence type="ECO:0000313" key="3">
    <source>
        <dbReference type="EMBL" id="HHX99591.1"/>
    </source>
</evidence>
<evidence type="ECO:0000256" key="2">
    <source>
        <dbReference type="SAM" id="Phobius"/>
    </source>
</evidence>
<accession>A0A832QDT0</accession>
<evidence type="ECO:0008006" key="5">
    <source>
        <dbReference type="Google" id="ProtNLM"/>
    </source>
</evidence>
<gene>
    <name evidence="3" type="ORF">GX533_02880</name>
</gene>
<keyword evidence="1" id="KW-0175">Coiled coil</keyword>
<evidence type="ECO:0000256" key="1">
    <source>
        <dbReference type="SAM" id="Coils"/>
    </source>
</evidence>
<comment type="caution">
    <text evidence="3">The sequence shown here is derived from an EMBL/GenBank/DDBJ whole genome shotgun (WGS) entry which is preliminary data.</text>
</comment>
<dbReference type="Proteomes" id="UP000576550">
    <property type="component" value="Unassembled WGS sequence"/>
</dbReference>
<dbReference type="AlphaFoldDB" id="A0A832QDT0"/>
<name>A0A832QDT0_9BACT</name>
<dbReference type="EMBL" id="DUTP01000005">
    <property type="protein sequence ID" value="HHX99591.1"/>
    <property type="molecule type" value="Genomic_DNA"/>
</dbReference>
<feature type="transmembrane region" description="Helical" evidence="2">
    <location>
        <begin position="110"/>
        <end position="129"/>
    </location>
</feature>
<proteinExistence type="predicted"/>